<dbReference type="EMBL" id="CP089982">
    <property type="protein sequence ID" value="WXA93191.1"/>
    <property type="molecule type" value="Genomic_DNA"/>
</dbReference>
<evidence type="ECO:0000313" key="5">
    <source>
        <dbReference type="Proteomes" id="UP001379533"/>
    </source>
</evidence>
<keyword evidence="2" id="KW-0732">Signal</keyword>
<keyword evidence="5" id="KW-1185">Reference proteome</keyword>
<dbReference type="SMART" id="SM00020">
    <property type="entry name" value="Tryp_SPc"/>
    <property type="match status" value="1"/>
</dbReference>
<dbReference type="Pfam" id="PF00089">
    <property type="entry name" value="Trypsin"/>
    <property type="match status" value="1"/>
</dbReference>
<feature type="domain" description="Peptidase S1" evidence="3">
    <location>
        <begin position="25"/>
        <end position="243"/>
    </location>
</feature>
<dbReference type="InterPro" id="IPR001254">
    <property type="entry name" value="Trypsin_dom"/>
</dbReference>
<dbReference type="PROSITE" id="PS50240">
    <property type="entry name" value="TRYPSIN_DOM"/>
    <property type="match status" value="1"/>
</dbReference>
<evidence type="ECO:0000256" key="2">
    <source>
        <dbReference type="SAM" id="SignalP"/>
    </source>
</evidence>
<accession>A0ABZ2K396</accession>
<gene>
    <name evidence="4" type="ORF">LZC95_42905</name>
</gene>
<dbReference type="InterPro" id="IPR033116">
    <property type="entry name" value="TRYPSIN_SER"/>
</dbReference>
<feature type="signal peptide" evidence="2">
    <location>
        <begin position="1"/>
        <end position="18"/>
    </location>
</feature>
<keyword evidence="1" id="KW-1015">Disulfide bond</keyword>
<dbReference type="Gene3D" id="2.40.10.10">
    <property type="entry name" value="Trypsin-like serine proteases"/>
    <property type="match status" value="2"/>
</dbReference>
<feature type="chain" id="PRO_5045702949" evidence="2">
    <location>
        <begin position="19"/>
        <end position="269"/>
    </location>
</feature>
<evidence type="ECO:0000259" key="3">
    <source>
        <dbReference type="PROSITE" id="PS50240"/>
    </source>
</evidence>
<dbReference type="InterPro" id="IPR043504">
    <property type="entry name" value="Peptidase_S1_PA_chymotrypsin"/>
</dbReference>
<name>A0ABZ2K396_9BACT</name>
<protein>
    <submittedName>
        <fullName evidence="4">S1 family peptidase</fullName>
    </submittedName>
</protein>
<evidence type="ECO:0000313" key="4">
    <source>
        <dbReference type="EMBL" id="WXA93191.1"/>
    </source>
</evidence>
<evidence type="ECO:0000256" key="1">
    <source>
        <dbReference type="ARBA" id="ARBA00023157"/>
    </source>
</evidence>
<dbReference type="RefSeq" id="WP_394843788.1">
    <property type="nucleotide sequence ID" value="NZ_CP089982.1"/>
</dbReference>
<reference evidence="4 5" key="1">
    <citation type="submission" date="2021-12" db="EMBL/GenBank/DDBJ databases">
        <title>Discovery of the Pendulisporaceae a myxobacterial family with distinct sporulation behavior and unique specialized metabolism.</title>
        <authorList>
            <person name="Garcia R."/>
            <person name="Popoff A."/>
            <person name="Bader C.D."/>
            <person name="Loehr J."/>
            <person name="Walesch S."/>
            <person name="Walt C."/>
            <person name="Boldt J."/>
            <person name="Bunk B."/>
            <person name="Haeckl F.J.F.P.J."/>
            <person name="Gunesch A.P."/>
            <person name="Birkelbach J."/>
            <person name="Nuebel U."/>
            <person name="Pietschmann T."/>
            <person name="Bach T."/>
            <person name="Mueller R."/>
        </authorList>
    </citation>
    <scope>NUCLEOTIDE SEQUENCE [LARGE SCALE GENOMIC DNA]</scope>
    <source>
        <strain evidence="4 5">MSr12523</strain>
    </source>
</reference>
<sequence length="269" mass="27575">MTRTALAALLTACTAACAAPSVSFVAAARVKEDKPPRFFPPPLAIATPEDAVVRVVGRHVTCSGTLVEDDLVLTAHHCVVERGPSGSFTGKALPGKDIRIELGGDYLAWGYVGVTHVVAPPCGESGGAGDLAILVLQRKLVGLGTMSARLDGPPKIGEPVDPVGFGRCALSADGIHRSVRRGGTVASIGAGTLSLDASICPGDSGGPLLARGGHEVVGVVSQSAMDGDERTSSDSIATRLDRFRMVFSNARLIADGMSPSEVPPLTCEK</sequence>
<organism evidence="4 5">
    <name type="scientific">Pendulispora brunnea</name>
    <dbReference type="NCBI Taxonomy" id="2905690"/>
    <lineage>
        <taxon>Bacteria</taxon>
        <taxon>Pseudomonadati</taxon>
        <taxon>Myxococcota</taxon>
        <taxon>Myxococcia</taxon>
        <taxon>Myxococcales</taxon>
        <taxon>Sorangiineae</taxon>
        <taxon>Pendulisporaceae</taxon>
        <taxon>Pendulispora</taxon>
    </lineage>
</organism>
<proteinExistence type="predicted"/>
<dbReference type="PRINTS" id="PR00722">
    <property type="entry name" value="CHYMOTRYPSIN"/>
</dbReference>
<dbReference type="SUPFAM" id="SSF50494">
    <property type="entry name" value="Trypsin-like serine proteases"/>
    <property type="match status" value="1"/>
</dbReference>
<dbReference type="PROSITE" id="PS00135">
    <property type="entry name" value="TRYPSIN_SER"/>
    <property type="match status" value="1"/>
</dbReference>
<dbReference type="InterPro" id="IPR001314">
    <property type="entry name" value="Peptidase_S1A"/>
</dbReference>
<dbReference type="InterPro" id="IPR009003">
    <property type="entry name" value="Peptidase_S1_PA"/>
</dbReference>
<dbReference type="Proteomes" id="UP001379533">
    <property type="component" value="Chromosome"/>
</dbReference>